<organism evidence="1 2">
    <name type="scientific">Shinella pollutisoli</name>
    <dbReference type="NCBI Taxonomy" id="2250594"/>
    <lineage>
        <taxon>Bacteria</taxon>
        <taxon>Pseudomonadati</taxon>
        <taxon>Pseudomonadota</taxon>
        <taxon>Alphaproteobacteria</taxon>
        <taxon>Hyphomicrobiales</taxon>
        <taxon>Rhizobiaceae</taxon>
        <taxon>Shinella</taxon>
    </lineage>
</organism>
<dbReference type="EMBL" id="JBHRSP010000025">
    <property type="protein sequence ID" value="MFC3074661.1"/>
    <property type="molecule type" value="Genomic_DNA"/>
</dbReference>
<name>A0ABV7DJI7_9HYPH</name>
<sequence>MTRALVSARESALLKLTRCPCCGAGRVSSSGGRAAAVAFACNAVFGLDANAEVMPISVCPSGSYVAARALNQQALKAVREMAGAP</sequence>
<protein>
    <submittedName>
        <fullName evidence="1">Uncharacterized protein</fullName>
    </submittedName>
</protein>
<reference evidence="2" key="1">
    <citation type="journal article" date="2019" name="Int. J. Syst. Evol. Microbiol.">
        <title>The Global Catalogue of Microorganisms (GCM) 10K type strain sequencing project: providing services to taxonomists for standard genome sequencing and annotation.</title>
        <authorList>
            <consortium name="The Broad Institute Genomics Platform"/>
            <consortium name="The Broad Institute Genome Sequencing Center for Infectious Disease"/>
            <person name="Wu L."/>
            <person name="Ma J."/>
        </authorList>
    </citation>
    <scope>NUCLEOTIDE SEQUENCE [LARGE SCALE GENOMIC DNA]</scope>
    <source>
        <strain evidence="2">KCTC 52677</strain>
    </source>
</reference>
<evidence type="ECO:0000313" key="2">
    <source>
        <dbReference type="Proteomes" id="UP001595377"/>
    </source>
</evidence>
<evidence type="ECO:0000313" key="1">
    <source>
        <dbReference type="EMBL" id="MFC3074661.1"/>
    </source>
</evidence>
<comment type="caution">
    <text evidence="1">The sequence shown here is derived from an EMBL/GenBank/DDBJ whole genome shotgun (WGS) entry which is preliminary data.</text>
</comment>
<accession>A0ABV7DJI7</accession>
<proteinExistence type="predicted"/>
<gene>
    <name evidence="1" type="ORF">ACFOHH_16235</name>
</gene>
<dbReference type="RefSeq" id="WP_257317217.1">
    <property type="nucleotide sequence ID" value="NZ_JANFDG010000026.1"/>
</dbReference>
<keyword evidence="2" id="KW-1185">Reference proteome</keyword>
<dbReference type="Proteomes" id="UP001595377">
    <property type="component" value="Unassembled WGS sequence"/>
</dbReference>